<name>A0A8S1R035_9CILI</name>
<proteinExistence type="predicted"/>
<dbReference type="Proteomes" id="UP000692954">
    <property type="component" value="Unassembled WGS sequence"/>
</dbReference>
<gene>
    <name evidence="1" type="ORF">PSON_ATCC_30995.1.T1290167</name>
</gene>
<dbReference type="PANTHER" id="PTHR33706">
    <property type="entry name" value="MORN VARIANT REPEAT PROTEIN"/>
    <property type="match status" value="1"/>
</dbReference>
<dbReference type="EMBL" id="CAJJDN010000129">
    <property type="protein sequence ID" value="CAD8121069.1"/>
    <property type="molecule type" value="Genomic_DNA"/>
</dbReference>
<dbReference type="OrthoDB" id="5981048at2759"/>
<dbReference type="AlphaFoldDB" id="A0A8S1R035"/>
<organism evidence="1 2">
    <name type="scientific">Paramecium sonneborni</name>
    <dbReference type="NCBI Taxonomy" id="65129"/>
    <lineage>
        <taxon>Eukaryota</taxon>
        <taxon>Sar</taxon>
        <taxon>Alveolata</taxon>
        <taxon>Ciliophora</taxon>
        <taxon>Intramacronucleata</taxon>
        <taxon>Oligohymenophorea</taxon>
        <taxon>Peniculida</taxon>
        <taxon>Parameciidae</taxon>
        <taxon>Paramecium</taxon>
    </lineage>
</organism>
<comment type="caution">
    <text evidence="1">The sequence shown here is derived from an EMBL/GenBank/DDBJ whole genome shotgun (WGS) entry which is preliminary data.</text>
</comment>
<accession>A0A8S1R035</accession>
<protein>
    <submittedName>
        <fullName evidence="1">Uncharacterized protein</fullName>
    </submittedName>
</protein>
<evidence type="ECO:0000313" key="2">
    <source>
        <dbReference type="Proteomes" id="UP000692954"/>
    </source>
</evidence>
<keyword evidence="2" id="KW-1185">Reference proteome</keyword>
<dbReference type="PANTHER" id="PTHR33706:SF1">
    <property type="entry name" value="TPR REPEAT PROTEIN"/>
    <property type="match status" value="1"/>
</dbReference>
<sequence length="624" mass="73327">MNPLLTFLKTIQCHQGIQEYEIKDQVEKLRIQIITTGNNKLIYNQNGVILRVQDILINTNNEQIRESQKDSQILTTMDQIKYLKWKEEYGQQNNKISKWTASWQGQLLQNVGGYFNDGLKQGMWKELTKNYQKNAQVYYCGYYFNNLRRAEWQYVYSNKRIGGGFYNNQGQKTGKWTIPSEEFWELILLVNIKMIKKLDYGVFCSRINICKLINLTLTIIRGGGQYDNILNSMKIGTWMDVYEDFSTLSQIIDYGQYKDGKKVGRWDILFRRNNKLPFELIGGGVYDDKDNTKDNLNELIKIDRWIELSAGFQNDSQIIYNGVYKNGKKIGRWDILFKDWQTDQFTFIGGGLYDEIQKNGCDVKIGRWNELSDQYNSQVLMIYDGQYKYGKKVGQWDTYILQKRWKSDQRILIGGGLYDDTLQSEDVVYEVKIGKWIELSCGINRYFIFSVIIQLLSEAQIIYNGEYKNGRKVGRWDLLCKGSHFEKFQQIGGGEYEDDRVLGQIKIGKWIELRDNFESLIIFEGEYQNGNKVGRWDIYFQWNGKNKKIGGGFYDKDPIVNVESVKVGKWIEASDLFSWVYQVTFIGEYKNDKKIGTWEEVDIRGNFKMLVFYYSIKIQQGNKL</sequence>
<evidence type="ECO:0000313" key="1">
    <source>
        <dbReference type="EMBL" id="CAD8121069.1"/>
    </source>
</evidence>
<reference evidence="1" key="1">
    <citation type="submission" date="2021-01" db="EMBL/GenBank/DDBJ databases">
        <authorList>
            <consortium name="Genoscope - CEA"/>
            <person name="William W."/>
        </authorList>
    </citation>
    <scope>NUCLEOTIDE SEQUENCE</scope>
</reference>